<dbReference type="EMBL" id="JANTQA010000072">
    <property type="protein sequence ID" value="KAJ3424393.1"/>
    <property type="molecule type" value="Genomic_DNA"/>
</dbReference>
<comment type="caution">
    <text evidence="2">The sequence shown here is derived from an EMBL/GenBank/DDBJ whole genome shotgun (WGS) entry which is preliminary data.</text>
</comment>
<feature type="compositionally biased region" description="Polar residues" evidence="1">
    <location>
        <begin position="103"/>
        <end position="113"/>
    </location>
</feature>
<reference evidence="2" key="1">
    <citation type="submission" date="2022-08" db="EMBL/GenBank/DDBJ databases">
        <title>Novel sulphate-reducing endosymbionts in the free-living metamonad Anaeramoeba.</title>
        <authorList>
            <person name="Jerlstrom-Hultqvist J."/>
            <person name="Cepicka I."/>
            <person name="Gallot-Lavallee L."/>
            <person name="Salas-Leiva D."/>
            <person name="Curtis B.A."/>
            <person name="Zahonova K."/>
            <person name="Pipaliya S."/>
            <person name="Dacks J."/>
            <person name="Roger A.J."/>
        </authorList>
    </citation>
    <scope>NUCLEOTIDE SEQUENCE</scope>
    <source>
        <strain evidence="2">Busselton2</strain>
    </source>
</reference>
<evidence type="ECO:0000313" key="3">
    <source>
        <dbReference type="Proteomes" id="UP001146793"/>
    </source>
</evidence>
<dbReference type="AlphaFoldDB" id="A0AAV7Y3F4"/>
<feature type="compositionally biased region" description="Acidic residues" evidence="1">
    <location>
        <begin position="75"/>
        <end position="88"/>
    </location>
</feature>
<gene>
    <name evidence="2" type="ORF">M0812_29113</name>
</gene>
<feature type="compositionally biased region" description="Basic and acidic residues" evidence="1">
    <location>
        <begin position="13"/>
        <end position="27"/>
    </location>
</feature>
<feature type="compositionally biased region" description="Acidic residues" evidence="1">
    <location>
        <begin position="43"/>
        <end position="53"/>
    </location>
</feature>
<dbReference type="Proteomes" id="UP001146793">
    <property type="component" value="Unassembled WGS sequence"/>
</dbReference>
<accession>A0AAV7Y3F4</accession>
<organism evidence="2 3">
    <name type="scientific">Anaeramoeba flamelloides</name>
    <dbReference type="NCBI Taxonomy" id="1746091"/>
    <lineage>
        <taxon>Eukaryota</taxon>
        <taxon>Metamonada</taxon>
        <taxon>Anaeramoebidae</taxon>
        <taxon>Anaeramoeba</taxon>
    </lineage>
</organism>
<feature type="compositionally biased region" description="Basic residues" evidence="1">
    <location>
        <begin position="28"/>
        <end position="37"/>
    </location>
</feature>
<evidence type="ECO:0000313" key="2">
    <source>
        <dbReference type="EMBL" id="KAJ3424393.1"/>
    </source>
</evidence>
<sequence length="113" mass="13452">MLYTSEEEEEIVEELKKQTRIENEMKNKNKKKTKKKNQKENENENENENESESENEKDKRSAINIENRFNLYSTDDSDFELSLSDDELGSTSNKAFKKHWTRESQQTSSSEDY</sequence>
<feature type="region of interest" description="Disordered" evidence="1">
    <location>
        <begin position="1"/>
        <end position="113"/>
    </location>
</feature>
<feature type="compositionally biased region" description="Acidic residues" evidence="1">
    <location>
        <begin position="1"/>
        <end position="12"/>
    </location>
</feature>
<proteinExistence type="predicted"/>
<protein>
    <submittedName>
        <fullName evidence="2">Uncharacterized protein</fullName>
    </submittedName>
</protein>
<name>A0AAV7Y3F4_9EUKA</name>
<evidence type="ECO:0000256" key="1">
    <source>
        <dbReference type="SAM" id="MobiDB-lite"/>
    </source>
</evidence>